<dbReference type="GO" id="GO:0004553">
    <property type="term" value="F:hydrolase activity, hydrolyzing O-glycosyl compounds"/>
    <property type="evidence" value="ECO:0007669"/>
    <property type="project" value="InterPro"/>
</dbReference>
<dbReference type="EMBL" id="FQWQ01000001">
    <property type="protein sequence ID" value="SHG57864.1"/>
    <property type="molecule type" value="Genomic_DNA"/>
</dbReference>
<dbReference type="InterPro" id="IPR003331">
    <property type="entry name" value="UDP_GlcNAc_Epimerase_2_dom"/>
</dbReference>
<dbReference type="GO" id="GO:0006047">
    <property type="term" value="P:UDP-N-acetylglucosamine metabolic process"/>
    <property type="evidence" value="ECO:0007669"/>
    <property type="project" value="InterPro"/>
</dbReference>
<reference evidence="2 3" key="1">
    <citation type="submission" date="2016-11" db="EMBL/GenBank/DDBJ databases">
        <authorList>
            <person name="Jaros S."/>
            <person name="Januszkiewicz K."/>
            <person name="Wedrychowicz H."/>
        </authorList>
    </citation>
    <scope>NUCLEOTIDE SEQUENCE [LARGE SCALE GENOMIC DNA]</scope>
    <source>
        <strain evidence="2 3">DSM 24574</strain>
    </source>
</reference>
<name>A0A1M5KYG9_9BACT</name>
<evidence type="ECO:0000259" key="1">
    <source>
        <dbReference type="Pfam" id="PF02350"/>
    </source>
</evidence>
<feature type="domain" description="UDP-N-acetylglucosamine 2-epimerase" evidence="1">
    <location>
        <begin position="25"/>
        <end position="371"/>
    </location>
</feature>
<dbReference type="STRING" id="947013.SAMN04488109_0915"/>
<protein>
    <submittedName>
        <fullName evidence="2">GDP/UDP-N,N'-diacetylbacillosamine 2-epimerase (Hydrolysing)</fullName>
    </submittedName>
</protein>
<dbReference type="OrthoDB" id="9803238at2"/>
<proteinExistence type="predicted"/>
<sequence>MSKRKICVVTGTRAEYGLLYWVIKSLNNDPEVALQLVVTGMHLSPEFGLTYRQIEQDGFPISRRLDILLSSDTPAGITKSIGLANISFADAFAELQPDLVLVLGDRFEIMAAATAALVARIPIAHCHGGELTAGVIDDAFRHAITKMAHLHFTATEDYRRRVIQLGEHPDTVFTVGGLGIENIKRLELLSREAFEESIGFKLKTKNLLVTFHPVTLENASAGHQFRELADALLQQEDTGIIFTMPNADTDGRIVKAMIHEFVDQHGDKAIAFESLGQLRYLSALRYVDGVVGNSSSGIIEAPSFHIGTINIGDRQQGRTKAQSVLDCSPTKASIQQALKTLYSDPFKKRLPMVENPYDGGNASEKICDVLKHAELNNILKKTFYDGPKSNP</sequence>
<dbReference type="PANTHER" id="PTHR43174">
    <property type="entry name" value="UDP-N-ACETYLGLUCOSAMINE 2-EPIMERASE"/>
    <property type="match status" value="1"/>
</dbReference>
<evidence type="ECO:0000313" key="2">
    <source>
        <dbReference type="EMBL" id="SHG57864.1"/>
    </source>
</evidence>
<dbReference type="Pfam" id="PF02350">
    <property type="entry name" value="Epimerase_2"/>
    <property type="match status" value="1"/>
</dbReference>
<dbReference type="Gene3D" id="3.40.50.2000">
    <property type="entry name" value="Glycogen Phosphorylase B"/>
    <property type="match status" value="2"/>
</dbReference>
<gene>
    <name evidence="2" type="ORF">SAMN04488109_0915</name>
</gene>
<keyword evidence="3" id="KW-1185">Reference proteome</keyword>
<accession>A0A1M5KYG9</accession>
<dbReference type="Proteomes" id="UP000184212">
    <property type="component" value="Unassembled WGS sequence"/>
</dbReference>
<evidence type="ECO:0000313" key="3">
    <source>
        <dbReference type="Proteomes" id="UP000184212"/>
    </source>
</evidence>
<dbReference type="NCBIfam" id="TIGR03568">
    <property type="entry name" value="NeuC_NnaA"/>
    <property type="match status" value="1"/>
</dbReference>
<dbReference type="AlphaFoldDB" id="A0A1M5KYG9"/>
<dbReference type="SUPFAM" id="SSF53756">
    <property type="entry name" value="UDP-Glycosyltransferase/glycogen phosphorylase"/>
    <property type="match status" value="1"/>
</dbReference>
<dbReference type="InterPro" id="IPR029767">
    <property type="entry name" value="WecB-like"/>
</dbReference>
<dbReference type="CDD" id="cd03786">
    <property type="entry name" value="GTB_UDP-GlcNAc_2-Epimerase"/>
    <property type="match status" value="1"/>
</dbReference>
<organism evidence="2 3">
    <name type="scientific">Chryseolinea serpens</name>
    <dbReference type="NCBI Taxonomy" id="947013"/>
    <lineage>
        <taxon>Bacteria</taxon>
        <taxon>Pseudomonadati</taxon>
        <taxon>Bacteroidota</taxon>
        <taxon>Cytophagia</taxon>
        <taxon>Cytophagales</taxon>
        <taxon>Fulvivirgaceae</taxon>
        <taxon>Chryseolinea</taxon>
    </lineage>
</organism>
<dbReference type="RefSeq" id="WP_073131481.1">
    <property type="nucleotide sequence ID" value="NZ_FQWQ01000001.1"/>
</dbReference>
<dbReference type="PANTHER" id="PTHR43174:SF3">
    <property type="entry name" value="UDP-N-ACETYLGLUCOSAMINE 2-EPIMERASE"/>
    <property type="match status" value="1"/>
</dbReference>
<dbReference type="InterPro" id="IPR020004">
    <property type="entry name" value="UDP-GlcNAc_Epase"/>
</dbReference>